<reference evidence="1" key="1">
    <citation type="journal article" date="2016" name="Mol. Biol. Evol.">
        <title>Comparative Genomics of Early-Diverging Mushroom-Forming Fungi Provides Insights into the Origins of Lignocellulose Decay Capabilities.</title>
        <authorList>
            <person name="Nagy L.G."/>
            <person name="Riley R."/>
            <person name="Tritt A."/>
            <person name="Adam C."/>
            <person name="Daum C."/>
            <person name="Floudas D."/>
            <person name="Sun H."/>
            <person name="Yadav J.S."/>
            <person name="Pangilinan J."/>
            <person name="Larsson K.H."/>
            <person name="Matsuura K."/>
            <person name="Barry K."/>
            <person name="Labutti K."/>
            <person name="Kuo R."/>
            <person name="Ohm R.A."/>
            <person name="Bhattacharya S.S."/>
            <person name="Shirouzu T."/>
            <person name="Yoshinaga Y."/>
            <person name="Martin F.M."/>
            <person name="Grigoriev I.V."/>
            <person name="Hibbett D.S."/>
        </authorList>
    </citation>
    <scope>NUCLEOTIDE SEQUENCE [LARGE SCALE GENOMIC DNA]</scope>
    <source>
        <strain evidence="1">CBS 109695</strain>
    </source>
</reference>
<protein>
    <submittedName>
        <fullName evidence="1">Uncharacterized protein</fullName>
    </submittedName>
</protein>
<dbReference type="EMBL" id="KV417716">
    <property type="protein sequence ID" value="KZP08699.1"/>
    <property type="molecule type" value="Genomic_DNA"/>
</dbReference>
<dbReference type="AlphaFoldDB" id="A0A165XMG8"/>
<gene>
    <name evidence="1" type="ORF">FIBSPDRAFT_874361</name>
</gene>
<evidence type="ECO:0000313" key="1">
    <source>
        <dbReference type="EMBL" id="KZP08699.1"/>
    </source>
</evidence>
<name>A0A165XMG8_9AGAM</name>
<sequence>MGPSTDPSSGASKYIYIARRLALLLWREHVTEDSAAELRGGLLEEAAEVPREVPEVSKLEDVRAVVDFAGRVEEERADGWVGISDGRREGGDTARYPEFLMTWALAGASMVDATGTMMVNRDTSAVVVHIRRICIVQLNSKVQSGFMIYEQTGPVEKWRRWERKTWGRDMATGQRQRRVSHR</sequence>
<accession>A0A165XMG8</accession>
<organism evidence="1">
    <name type="scientific">Athelia psychrophila</name>
    <dbReference type="NCBI Taxonomy" id="1759441"/>
    <lineage>
        <taxon>Eukaryota</taxon>
        <taxon>Fungi</taxon>
        <taxon>Dikarya</taxon>
        <taxon>Basidiomycota</taxon>
        <taxon>Agaricomycotina</taxon>
        <taxon>Agaricomycetes</taxon>
        <taxon>Agaricomycetidae</taxon>
        <taxon>Atheliales</taxon>
        <taxon>Atheliaceae</taxon>
        <taxon>Athelia</taxon>
    </lineage>
</organism>
<proteinExistence type="predicted"/>